<dbReference type="EMBL" id="DMUP01000067">
    <property type="protein sequence ID" value="HAR55771.1"/>
    <property type="molecule type" value="Genomic_DNA"/>
</dbReference>
<sequence>MSSILKALKQQQSPIVRTQSQLNNELFAAQKNSASGTAKWAIGACVAAIACSLVVLYLPLGEQDNAVAQQAQQPEVYRWGNAATVPTIDWAAAPEPKPAEPEPIIVNPRGQAAQQPASQQDALATEGISEDLLSRFEQAVKATADAKQNDVDSVIPTLSKLNPSLQRQIRAFTYDAHMYVSDESRRWIELDQQKLMVGDQFRDMQVVKIEPQRVVLRRQGKLFAVEALVDWKGAQ</sequence>
<protein>
    <submittedName>
        <fullName evidence="2">General secretion pathway protein GspB</fullName>
    </submittedName>
</protein>
<evidence type="ECO:0000259" key="1">
    <source>
        <dbReference type="Pfam" id="PF16537"/>
    </source>
</evidence>
<name>A0A348WMK9_9GAMM</name>
<dbReference type="GO" id="GO:0015627">
    <property type="term" value="C:type II protein secretion system complex"/>
    <property type="evidence" value="ECO:0007669"/>
    <property type="project" value="InterPro"/>
</dbReference>
<dbReference type="Proteomes" id="UP000262878">
    <property type="component" value="Unassembled WGS sequence"/>
</dbReference>
<reference evidence="2 3" key="1">
    <citation type="journal article" date="2018" name="Nat. Biotechnol.">
        <title>A standardized bacterial taxonomy based on genome phylogeny substantially revises the tree of life.</title>
        <authorList>
            <person name="Parks D.H."/>
            <person name="Chuvochina M."/>
            <person name="Waite D.W."/>
            <person name="Rinke C."/>
            <person name="Skarshewski A."/>
            <person name="Chaumeil P.A."/>
            <person name="Hugenholtz P."/>
        </authorList>
    </citation>
    <scope>NUCLEOTIDE SEQUENCE [LARGE SCALE GENOMIC DNA]</scope>
    <source>
        <strain evidence="2">UBA9360</strain>
    </source>
</reference>
<dbReference type="STRING" id="314276.OS145_03337"/>
<feature type="domain" description="Type II secretion system protein GspB C-terminal" evidence="1">
    <location>
        <begin position="171"/>
        <end position="227"/>
    </location>
</feature>
<accession>A0A348WMK9</accession>
<evidence type="ECO:0000313" key="3">
    <source>
        <dbReference type="Proteomes" id="UP000262878"/>
    </source>
</evidence>
<dbReference type="InterPro" id="IPR032389">
    <property type="entry name" value="GspB_C"/>
</dbReference>
<organism evidence="2 3">
    <name type="scientific">Idiomarina baltica</name>
    <dbReference type="NCBI Taxonomy" id="190892"/>
    <lineage>
        <taxon>Bacteria</taxon>
        <taxon>Pseudomonadati</taxon>
        <taxon>Pseudomonadota</taxon>
        <taxon>Gammaproteobacteria</taxon>
        <taxon>Alteromonadales</taxon>
        <taxon>Idiomarinaceae</taxon>
        <taxon>Idiomarina</taxon>
    </lineage>
</organism>
<evidence type="ECO:0000313" key="2">
    <source>
        <dbReference type="EMBL" id="HAR55771.1"/>
    </source>
</evidence>
<comment type="caution">
    <text evidence="2">The sequence shown here is derived from an EMBL/GenBank/DDBJ whole genome shotgun (WGS) entry which is preliminary data.</text>
</comment>
<dbReference type="AlphaFoldDB" id="A0A348WMK9"/>
<dbReference type="Pfam" id="PF16537">
    <property type="entry name" value="T2SSB"/>
    <property type="match status" value="1"/>
</dbReference>
<dbReference type="RefSeq" id="WP_272977749.1">
    <property type="nucleotide sequence ID" value="NZ_DBGH01000054.1"/>
</dbReference>
<proteinExistence type="predicted"/>
<gene>
    <name evidence="2" type="ORF">DCR58_03185</name>
</gene>